<dbReference type="Proteomes" id="UP000006514">
    <property type="component" value="Unassembled WGS sequence"/>
</dbReference>
<proteinExistence type="predicted"/>
<dbReference type="eggNOG" id="ENOG502QQ6T">
    <property type="taxonomic scope" value="Eukaryota"/>
</dbReference>
<reference evidence="3" key="1">
    <citation type="journal article" date="2012" name="Science">
        <title>The Paleozoic origin of enzymatic lignin decomposition reconstructed from 31 fungal genomes.</title>
        <authorList>
            <person name="Floudas D."/>
            <person name="Binder M."/>
            <person name="Riley R."/>
            <person name="Barry K."/>
            <person name="Blanchette R.A."/>
            <person name="Henrissat B."/>
            <person name="Martinez A.T."/>
            <person name="Otillar R."/>
            <person name="Spatafora J.W."/>
            <person name="Yadav J.S."/>
            <person name="Aerts A."/>
            <person name="Benoit I."/>
            <person name="Boyd A."/>
            <person name="Carlson A."/>
            <person name="Copeland A."/>
            <person name="Coutinho P.M."/>
            <person name="de Vries R.P."/>
            <person name="Ferreira P."/>
            <person name="Findley K."/>
            <person name="Foster B."/>
            <person name="Gaskell J."/>
            <person name="Glotzer D."/>
            <person name="Gorecki P."/>
            <person name="Heitman J."/>
            <person name="Hesse C."/>
            <person name="Hori C."/>
            <person name="Igarashi K."/>
            <person name="Jurgens J.A."/>
            <person name="Kallen N."/>
            <person name="Kersten P."/>
            <person name="Kohler A."/>
            <person name="Kuees U."/>
            <person name="Kumar T.K.A."/>
            <person name="Kuo A."/>
            <person name="LaButti K."/>
            <person name="Larrondo L.F."/>
            <person name="Lindquist E."/>
            <person name="Ling A."/>
            <person name="Lombard V."/>
            <person name="Lucas S."/>
            <person name="Lundell T."/>
            <person name="Martin R."/>
            <person name="McLaughlin D.J."/>
            <person name="Morgenstern I."/>
            <person name="Morin E."/>
            <person name="Murat C."/>
            <person name="Nagy L.G."/>
            <person name="Nolan M."/>
            <person name="Ohm R.A."/>
            <person name="Patyshakuliyeva A."/>
            <person name="Rokas A."/>
            <person name="Ruiz-Duenas F.J."/>
            <person name="Sabat G."/>
            <person name="Salamov A."/>
            <person name="Samejima M."/>
            <person name="Schmutz J."/>
            <person name="Slot J.C."/>
            <person name="St John F."/>
            <person name="Stenlid J."/>
            <person name="Sun H."/>
            <person name="Sun S."/>
            <person name="Syed K."/>
            <person name="Tsang A."/>
            <person name="Wiebenga A."/>
            <person name="Young D."/>
            <person name="Pisabarro A."/>
            <person name="Eastwood D.C."/>
            <person name="Martin F."/>
            <person name="Cullen D."/>
            <person name="Grigoriev I.V."/>
            <person name="Hibbett D.S."/>
        </authorList>
    </citation>
    <scope>NUCLEOTIDE SEQUENCE [LARGE SCALE GENOMIC DNA]</scope>
    <source>
        <strain evidence="3">TFB10046</strain>
    </source>
</reference>
<dbReference type="InParanoid" id="J0D3J0"/>
<feature type="compositionally biased region" description="Polar residues" evidence="1">
    <location>
        <begin position="26"/>
        <end position="35"/>
    </location>
</feature>
<dbReference type="AlphaFoldDB" id="J0D3J0"/>
<feature type="compositionally biased region" description="Basic and acidic residues" evidence="1">
    <location>
        <begin position="101"/>
        <end position="111"/>
    </location>
</feature>
<dbReference type="EMBL" id="JH688341">
    <property type="protein sequence ID" value="EJD33252.1"/>
    <property type="molecule type" value="Genomic_DNA"/>
</dbReference>
<protein>
    <submittedName>
        <fullName evidence="2">Uncharacterized protein</fullName>
    </submittedName>
</protein>
<evidence type="ECO:0000313" key="2">
    <source>
        <dbReference type="EMBL" id="EJD33252.1"/>
    </source>
</evidence>
<evidence type="ECO:0000256" key="1">
    <source>
        <dbReference type="SAM" id="MobiDB-lite"/>
    </source>
</evidence>
<feature type="region of interest" description="Disordered" evidence="1">
    <location>
        <begin position="1"/>
        <end position="54"/>
    </location>
</feature>
<sequence length="439" mass="48090">MSRAERGSSPHTSGRPPDSFERATAQPLSPSNGDTTVMPADLRGSSIPPGSGLTARFAELPQSSLNLQSPGRRGYIEELVEDGDATFQAQRKDSGSLGSSNERRASSWEEAPEVHAARQDLMDMFRARAEVVDLRTCAMLPAMDTYPDSARGTTLEDRLFLVRRLQITEEFVSYSDVEKQSCPRLTDGVTSLVENVSNRLKALVATAKEKLPWADDVPTLPEHWNLDCVLPLCAPSYSLVELLRWFNYTRGWIDYAGSVAEVLLELRSPANLAPEPQKPIILDSRPADSVTSVKRLSEQDFRSWAEQNRSPMRTPGFYSFAPQAPIQAKRVTIAEPAPKSASELDMLASVAKYRTPANRPLPTRPGEGRGAAFASIAEEVRKENETLPLRPDSLFDKLLAKGSEAEVSRLLALNGNTPRAPAQHSSAPSQYHTPAGIPA</sequence>
<feature type="region of interest" description="Disordered" evidence="1">
    <location>
        <begin position="87"/>
        <end position="111"/>
    </location>
</feature>
<dbReference type="KEGG" id="adl:AURDEDRAFT_177674"/>
<evidence type="ECO:0000313" key="3">
    <source>
        <dbReference type="Proteomes" id="UP000006514"/>
    </source>
</evidence>
<gene>
    <name evidence="2" type="ORF">AURDEDRAFT_177674</name>
</gene>
<feature type="region of interest" description="Disordered" evidence="1">
    <location>
        <begin position="414"/>
        <end position="439"/>
    </location>
</feature>
<keyword evidence="3" id="KW-1185">Reference proteome</keyword>
<name>J0D3J0_AURST</name>
<organism evidence="2 3">
    <name type="scientific">Auricularia subglabra (strain TFB-10046 / SS5)</name>
    <name type="common">White-rot fungus</name>
    <name type="synonym">Auricularia delicata (strain TFB10046)</name>
    <dbReference type="NCBI Taxonomy" id="717982"/>
    <lineage>
        <taxon>Eukaryota</taxon>
        <taxon>Fungi</taxon>
        <taxon>Dikarya</taxon>
        <taxon>Basidiomycota</taxon>
        <taxon>Agaricomycotina</taxon>
        <taxon>Agaricomycetes</taxon>
        <taxon>Auriculariales</taxon>
        <taxon>Auriculariaceae</taxon>
        <taxon>Auricularia</taxon>
    </lineage>
</organism>
<feature type="compositionally biased region" description="Polar residues" evidence="1">
    <location>
        <begin position="423"/>
        <end position="432"/>
    </location>
</feature>
<accession>J0D3J0</accession>